<dbReference type="GO" id="GO:0005739">
    <property type="term" value="C:mitochondrion"/>
    <property type="evidence" value="ECO:0007669"/>
    <property type="project" value="TreeGrafter"/>
</dbReference>
<evidence type="ECO:0000259" key="12">
    <source>
        <dbReference type="SMART" id="SM01011"/>
    </source>
</evidence>
<accession>A0A2V1DNC4</accession>
<dbReference type="InterPro" id="IPR000994">
    <property type="entry name" value="Pept_M24"/>
</dbReference>
<dbReference type="STRING" id="97972.A0A2V1DNC4"/>
<organism evidence="13 14">
    <name type="scientific">Periconia macrospinosa</name>
    <dbReference type="NCBI Taxonomy" id="97972"/>
    <lineage>
        <taxon>Eukaryota</taxon>
        <taxon>Fungi</taxon>
        <taxon>Dikarya</taxon>
        <taxon>Ascomycota</taxon>
        <taxon>Pezizomycotina</taxon>
        <taxon>Dothideomycetes</taxon>
        <taxon>Pleosporomycetidae</taxon>
        <taxon>Pleosporales</taxon>
        <taxon>Massarineae</taxon>
        <taxon>Periconiaceae</taxon>
        <taxon>Periconia</taxon>
    </lineage>
</organism>
<comment type="function">
    <text evidence="3">Catalyzes the removal of a penultimate prolyl residue from the N-termini of peptides.</text>
</comment>
<dbReference type="GO" id="GO:0030145">
    <property type="term" value="F:manganese ion binding"/>
    <property type="evidence" value="ECO:0007669"/>
    <property type="project" value="InterPro"/>
</dbReference>
<dbReference type="InterPro" id="IPR052433">
    <property type="entry name" value="X-Pro_dipept-like"/>
</dbReference>
<evidence type="ECO:0000256" key="8">
    <source>
        <dbReference type="ARBA" id="ARBA00022801"/>
    </source>
</evidence>
<dbReference type="GO" id="GO:0070006">
    <property type="term" value="F:metalloaminopeptidase activity"/>
    <property type="evidence" value="ECO:0007669"/>
    <property type="project" value="InterPro"/>
</dbReference>
<keyword evidence="10" id="KW-0464">Manganese</keyword>
<feature type="domain" description="Aminopeptidase P N-terminal" evidence="12">
    <location>
        <begin position="61"/>
        <end position="195"/>
    </location>
</feature>
<keyword evidence="8" id="KW-0378">Hydrolase</keyword>
<evidence type="ECO:0000313" key="14">
    <source>
        <dbReference type="Proteomes" id="UP000244855"/>
    </source>
</evidence>
<dbReference type="Pfam" id="PF00557">
    <property type="entry name" value="Peptidase_M24"/>
    <property type="match status" value="1"/>
</dbReference>
<dbReference type="EMBL" id="KZ805390">
    <property type="protein sequence ID" value="PVH99528.1"/>
    <property type="molecule type" value="Genomic_DNA"/>
</dbReference>
<dbReference type="CDD" id="cd01087">
    <property type="entry name" value="Prolidase"/>
    <property type="match status" value="1"/>
</dbReference>
<gene>
    <name evidence="13" type="ORF">DM02DRAFT_564374</name>
</gene>
<reference evidence="13 14" key="1">
    <citation type="journal article" date="2018" name="Sci. Rep.">
        <title>Comparative genomics provides insights into the lifestyle and reveals functional heterogeneity of dark septate endophytic fungi.</title>
        <authorList>
            <person name="Knapp D.G."/>
            <person name="Nemeth J.B."/>
            <person name="Barry K."/>
            <person name="Hainaut M."/>
            <person name="Henrissat B."/>
            <person name="Johnson J."/>
            <person name="Kuo A."/>
            <person name="Lim J.H.P."/>
            <person name="Lipzen A."/>
            <person name="Nolan M."/>
            <person name="Ohm R.A."/>
            <person name="Tamas L."/>
            <person name="Grigoriev I.V."/>
            <person name="Spatafora J.W."/>
            <person name="Nagy L.G."/>
            <person name="Kovacs G.M."/>
        </authorList>
    </citation>
    <scope>NUCLEOTIDE SEQUENCE [LARGE SCALE GENOMIC DNA]</scope>
    <source>
        <strain evidence="13 14">DSE2036</strain>
    </source>
</reference>
<evidence type="ECO:0000256" key="7">
    <source>
        <dbReference type="ARBA" id="ARBA00022723"/>
    </source>
</evidence>
<name>A0A2V1DNC4_9PLEO</name>
<dbReference type="InterPro" id="IPR007865">
    <property type="entry name" value="Aminopep_P_N"/>
</dbReference>
<dbReference type="InterPro" id="IPR029149">
    <property type="entry name" value="Creatin/AminoP/Spt16_N"/>
</dbReference>
<evidence type="ECO:0000313" key="13">
    <source>
        <dbReference type="EMBL" id="PVH99528.1"/>
    </source>
</evidence>
<protein>
    <recommendedName>
        <fullName evidence="5">Xaa-Pro aminopeptidase</fullName>
        <ecNumber evidence="5">3.4.11.9</ecNumber>
    </recommendedName>
    <alternativeName>
        <fullName evidence="11">Aminoacylproline aminopeptidase</fullName>
    </alternativeName>
</protein>
<keyword evidence="6 13" id="KW-0645">Protease</keyword>
<dbReference type="SMART" id="SM01011">
    <property type="entry name" value="AMP_N"/>
    <property type="match status" value="1"/>
</dbReference>
<keyword evidence="9" id="KW-0482">Metalloprotease</keyword>
<sequence length="497" mass="55036">MPPSLRLIRPLARSTWRWQKPIYCNNIRRGISISAAELQFGQPLHETHPHLLEAGELTPGITAQEYFDRRIKLARALPDNSIAILAAADIKYRSGAVFYKFHQDSDFLYLTGFNEPDAVAIIEKLPDDEHIFHLYVRPKDAQAELWEGARSGVQAASDVFNADRPGDIDQLPTLLQDVLKRAENVYTDLPSSRIPKSTLSRYLSGIEPSHIAQSGISSALRDAKKAAKPLRPLINELRVIKSPSEVAAMRHVGKISGRAITSAMRETFTHEKDLDTFLDYQFKQHNCDGPAYVPVVAGGVNANTIHYVTNDHLLPPDGMVLVDAGAQYGNYIADISRTWPVNGKFTPAQKDIYNVLLDVQRSCIKLCTASSNLSLDQLHRIASRTLSEGLSSIGFDMSGSDAISTLFPHHVGHYVGLDVHDCPGLTRRKPLEKGMCVTVEPGVYVPEGDERWPRWAWGMGMRIEDCVCVDEGDQGEGPLVLTVEAVKEVADIEALRG</sequence>
<keyword evidence="6 13" id="KW-0031">Aminopeptidase</keyword>
<keyword evidence="14" id="KW-1185">Reference proteome</keyword>
<dbReference type="GO" id="GO:0006508">
    <property type="term" value="P:proteolysis"/>
    <property type="evidence" value="ECO:0007669"/>
    <property type="project" value="TreeGrafter"/>
</dbReference>
<evidence type="ECO:0000256" key="5">
    <source>
        <dbReference type="ARBA" id="ARBA00012574"/>
    </source>
</evidence>
<dbReference type="EC" id="3.4.11.9" evidence="5"/>
<keyword evidence="7" id="KW-0479">Metal-binding</keyword>
<dbReference type="AlphaFoldDB" id="A0A2V1DNC4"/>
<evidence type="ECO:0000256" key="6">
    <source>
        <dbReference type="ARBA" id="ARBA00022438"/>
    </source>
</evidence>
<evidence type="ECO:0000256" key="3">
    <source>
        <dbReference type="ARBA" id="ARBA00002443"/>
    </source>
</evidence>
<dbReference type="Proteomes" id="UP000244855">
    <property type="component" value="Unassembled WGS sequence"/>
</dbReference>
<dbReference type="Gene3D" id="3.90.230.10">
    <property type="entry name" value="Creatinase/methionine aminopeptidase superfamily"/>
    <property type="match status" value="1"/>
</dbReference>
<dbReference type="InterPro" id="IPR036005">
    <property type="entry name" value="Creatinase/aminopeptidase-like"/>
</dbReference>
<dbReference type="SUPFAM" id="SSF55920">
    <property type="entry name" value="Creatinase/aminopeptidase"/>
    <property type="match status" value="1"/>
</dbReference>
<comment type="similarity">
    <text evidence="4">Belongs to the peptidase M24B family.</text>
</comment>
<evidence type="ECO:0000256" key="11">
    <source>
        <dbReference type="ARBA" id="ARBA00030849"/>
    </source>
</evidence>
<evidence type="ECO:0000256" key="9">
    <source>
        <dbReference type="ARBA" id="ARBA00023049"/>
    </source>
</evidence>
<dbReference type="OrthoDB" id="4215474at2759"/>
<dbReference type="Pfam" id="PF05195">
    <property type="entry name" value="AMP_N"/>
    <property type="match status" value="1"/>
</dbReference>
<evidence type="ECO:0000256" key="10">
    <source>
        <dbReference type="ARBA" id="ARBA00023211"/>
    </source>
</evidence>
<dbReference type="SUPFAM" id="SSF53092">
    <property type="entry name" value="Creatinase/prolidase N-terminal domain"/>
    <property type="match status" value="1"/>
</dbReference>
<dbReference type="PANTHER" id="PTHR43226">
    <property type="entry name" value="XAA-PRO AMINOPEPTIDASE 3"/>
    <property type="match status" value="1"/>
</dbReference>
<comment type="cofactor">
    <cofactor evidence="2">
        <name>Mn(2+)</name>
        <dbReference type="ChEBI" id="CHEBI:29035"/>
    </cofactor>
</comment>
<proteinExistence type="inferred from homology"/>
<evidence type="ECO:0000256" key="4">
    <source>
        <dbReference type="ARBA" id="ARBA00008766"/>
    </source>
</evidence>
<dbReference type="Gene3D" id="3.40.350.10">
    <property type="entry name" value="Creatinase/prolidase N-terminal domain"/>
    <property type="match status" value="1"/>
</dbReference>
<evidence type="ECO:0000256" key="2">
    <source>
        <dbReference type="ARBA" id="ARBA00001936"/>
    </source>
</evidence>
<dbReference type="PANTHER" id="PTHR43226:SF4">
    <property type="entry name" value="XAA-PRO AMINOPEPTIDASE 3"/>
    <property type="match status" value="1"/>
</dbReference>
<evidence type="ECO:0000256" key="1">
    <source>
        <dbReference type="ARBA" id="ARBA00001424"/>
    </source>
</evidence>
<comment type="catalytic activity">
    <reaction evidence="1">
        <text>Release of any N-terminal amino acid, including proline, that is linked to proline, even from a dipeptide or tripeptide.</text>
        <dbReference type="EC" id="3.4.11.9"/>
    </reaction>
</comment>